<organism evidence="1 2">
    <name type="scientific">Cyanophage 9515-10a</name>
    <dbReference type="NCBI Taxonomy" id="444875"/>
    <lineage>
        <taxon>Viruses</taxon>
        <taxon>Duplodnaviria</taxon>
        <taxon>Heunggongvirae</taxon>
        <taxon>Uroviricota</taxon>
        <taxon>Caudoviricetes</taxon>
        <taxon>Autographivirales</taxon>
        <taxon>Sechaudvirinae</taxon>
        <taxon>Tangaroavirus</taxon>
        <taxon>Tangaroavirus tv951510a</taxon>
    </lineage>
</organism>
<dbReference type="EMBL" id="GU071100">
    <property type="protein sequence ID" value="ADP00057.1"/>
    <property type="molecule type" value="Genomic_DNA"/>
</dbReference>
<accession>E3SMG2</accession>
<evidence type="ECO:0000313" key="2">
    <source>
        <dbReference type="Proteomes" id="UP000006529"/>
    </source>
</evidence>
<dbReference type="OrthoDB" id="780at10239"/>
<proteinExistence type="predicted"/>
<reference evidence="1 2" key="1">
    <citation type="submission" date="2009-10" db="EMBL/GenBank/DDBJ databases">
        <title>The Genome Sequence of Cyanophage 9515-10a.</title>
        <authorList>
            <consortium name="The Broad Institute Genome Sequencing Platform"/>
            <person name="Henn M.R."/>
            <person name="Sullivan M.S."/>
            <person name="Osburne M.S."/>
            <person name="Levin J."/>
            <person name="Malboeuf C."/>
            <person name="Casali M."/>
            <person name="Russ C."/>
            <person name="Lennon N."/>
            <person name="Erlich R."/>
            <person name="Young S.K."/>
            <person name="Koehrsen M."/>
            <person name="Yandava C."/>
            <person name="Zeng Q."/>
            <person name="Alvarado L."/>
            <person name="Anderson S."/>
            <person name="Berlin A."/>
            <person name="Borenstein D."/>
            <person name="Chen Z."/>
            <person name="Engels R."/>
            <person name="Freedman E."/>
            <person name="Gellesch M."/>
            <person name="Goldberg J."/>
            <person name="Green L."/>
            <person name="Griggs A."/>
            <person name="Gujja S."/>
            <person name="Heiman D."/>
            <person name="Hepburn T."/>
            <person name="Howarth C."/>
            <person name="Jen D."/>
            <person name="Larson L."/>
            <person name="Lewis B."/>
            <person name="Mehta T."/>
            <person name="Park D."/>
            <person name="Pearson M."/>
            <person name="Roberts A."/>
            <person name="Ryan E."/>
            <person name="Saif S."/>
            <person name="Shea T."/>
            <person name="Shenoy N."/>
            <person name="Sisk P."/>
            <person name="Stolte C."/>
            <person name="Sykes S."/>
            <person name="Walk T."/>
            <person name="White J."/>
            <person name="Yu Q."/>
            <person name="Coleman M.L."/>
            <person name="Huang K.H."/>
            <person name="Weigele P.R."/>
            <person name="DeFrancesco A.S."/>
            <person name="Kern S.E."/>
            <person name="Thompson L.R."/>
            <person name="Fu R."/>
            <person name="Hombeck B."/>
            <person name="Chisholm S.W."/>
            <person name="Haas B."/>
            <person name="Nusbaum C."/>
            <person name="Galagan J."/>
            <person name="Birren B."/>
        </authorList>
    </citation>
    <scope>NUCLEOTIDE SEQUENCE [LARGE SCALE GENOMIC DNA]</scope>
    <source>
        <strain evidence="1">9515-10a</strain>
    </source>
</reference>
<dbReference type="Proteomes" id="UP000006529">
    <property type="component" value="Segment"/>
</dbReference>
<evidence type="ECO:0000313" key="1">
    <source>
        <dbReference type="EMBL" id="ADP00057.1"/>
    </source>
</evidence>
<dbReference type="KEGG" id="vg:11538028"/>
<gene>
    <name evidence="1" type="ORF">CYOG_00036</name>
</gene>
<name>E3SMG2_9CAUD</name>
<dbReference type="Pfam" id="PF25675">
    <property type="entry name" value="Phage_nozzle"/>
    <property type="match status" value="2"/>
</dbReference>
<dbReference type="RefSeq" id="YP_005087429.1">
    <property type="nucleotide sequence ID" value="NC_016657.1"/>
</dbReference>
<sequence length="1000" mass="109310">MAAINQRIPNFLGGVSQQPDTIKFPGQLRVCDNAVPDVTFGLMKRPPGEFVKTLTNANASGYWYDILRDGDEKYLVQMTASSSYSGTKPIRIWNLLTGVEQSLTNSNGDSLFQYMQQTGTTKPYAIQSVQDYTIITNPQKTIGTDGNTAVPLNSGDYAFARLDTIAYNTEYVLYTGSAPSANTYYRVTSLKVDYTNTQGGSAVGSTWDDTNEDGRYAGQLGFSFSGGSAVTIPGGQVATEDVEGTLLINGQSFITSQDPQYQADDSSSTSTSGDGSDFIGYVSDYDTRYTATVTLKNGGIIKGTKAQAEACYIDVVVEGKYYRISVEAVEPVETYQGVSSIAYYKTAQSPDKGRASMATILKGLETAVNSDLANVTAEIYGSGLYLYGSAAPNVNFLGGAVNEAMNVFGNTAQDVARLPSMCKHGYIVQVANSENVDADNYYVKFLADNGSGGSGKWEETVRPHNFSSGSDPMVKGLDPATMPHALVNNRNGTFTFKKLDETTANADNTDNYWKYREVGDDETNPFPSFKGLEIQKIFFHRNRLGFVANEQVVMSRPGDYFNFFVVSAITTSDDNPIDITVSDIKPAFINHVLPVQKGVMMFSDNGQFILFTESDIFSPKTARLKKISSYECDDALQPVDMGTSVMFSSSVSAYTRTYEATVVDDDVPPKIVEQTRVVPEFLPKTVDTTANTTSLGIVSYGETNTNELYHYKYFDSGERRDQSAWYSWTLQGTLQYMVYTAGTFYVVTKQDNDYILCRHEYVTDATSARTYVVGGVAADVGSPLKTARWFEGCLDNMTIPTAITYTAQGGSVTGPDFTDLTIPYTPTSADNLYAVALSGTDTAGNDVAGTVIKATSVGTNKATFEGVNMTGWTVAVGYRYTTTVELPNYYMSVEAGKYDVDADLRISGINFEMGISGPMEFHLSSIYADMNDYVQYESGMKLDDSDFGKPPSKTSKSVRVPVQKKNEKYNLTIKIPDPFSTALISASWDGIYNQRRHARK</sequence>
<dbReference type="GeneID" id="11538028"/>
<keyword evidence="2" id="KW-1185">Reference proteome</keyword>
<protein>
    <submittedName>
        <fullName evidence="1">Tail tube B</fullName>
    </submittedName>
</protein>
<dbReference type="InterPro" id="IPR058003">
    <property type="entry name" value="Phage_gp12"/>
</dbReference>